<name>A0AAV6W5X9_9ARAC</name>
<dbReference type="Gene3D" id="1.10.150.60">
    <property type="entry name" value="ARID DNA-binding domain"/>
    <property type="match status" value="1"/>
</dbReference>
<dbReference type="Proteomes" id="UP000827092">
    <property type="component" value="Unassembled WGS sequence"/>
</dbReference>
<dbReference type="PANTHER" id="PTHR12656">
    <property type="entry name" value="BRG-1 ASSOCIATED FACTOR 250 BAF250"/>
    <property type="match status" value="1"/>
</dbReference>
<sequence length="1926" mass="213111">MENPNPTIPHSTQLSSQRYNHQIPPAMWNNKVSQGASSQNTSMDPYSQQMNHYYQAQYPSQGNDVNRYASKDQNSNPAYPQYPMSRQTPYSSTVHSQNYQMSMKANCNNNMYYNNANPTKNYAQNNVVQSPKKYVNSNLGLPQALPTVPQSPQIVRNTGTPMPQMPQYGDHTNYSMQNAFASNYNVHTNSETEQSYMLQPTIASPSTALTSQENLIHSASLATSNQVSQMSSIPTPPETSSSLPSDGLSTVDNTPHDSSSDTLKMNISNSSFVLPGSVISHMPSSASSVTNNATISNRNTGNSLVPPANLDEGSQASSASASSSIPDEQNSVKTNSKPNFSYPPTPNTLSSPGAASMSSFHDDLECISSPGWPKTPASPVANGNYEFTNIKRPDNLLKLYTLSDEPDRRYFLDKLIVFSEDRGSPISQCPTISKQPLDVYRVYLTVKERGGFVEVTNSKRWKDIAGAIGVGASSSAAYTLRKQYMKLLLPFECKFDRGGMDPQPIINMVEATSRKKGKSSPTGSYGNQIYHQPVDPRYPPGYQGTYPPSRYQGNTNSMDYQSATNSMHYPQASGNNAPGQSQYNQYSQSSPSNYRYYPGSNSTGNAGYNNNMPNNSSDNGYRFGRSATSTPVPQDQGYYSQQFSSTQPGQSMYNSNRECSIPENPAMAVTNNVNSLEQLTPFATANSSVDTLSAKSENISLSKPNADNFETDDMEVSIIGSTMGTSQENKTTLNNNYGVPSKTASVDQNVAAKHFSGSTVTQPYQQFMSESALIKTPEPSFYSNSTPSSYATHNQAGYLNQAQSSYTSQKLPYQGDFQSKEQMQPNQYGRYSEAQNEPYRGSAGSPAPQVMKNLTSMEGITSKTYKFNSSVPYKGNTYAYAAQQGQNKEAFNHPSYSNQFVNRPQRTWHPEQNPHSYQQLGPRPHLKNHMNSHELKPATESPRLRRAWVSFQNSAPNHNKNISASNATQMQSFHQNKTQPQMIAPAAPFQSMIKKPLEFPPNTIEAIRPVAVKRRRCPAKRLGSMDPWRLMLALKSGLLAECTWALDAISILLADNSTVVYFNLAHLPGLLNVLVDHHRCYLNKIFNLAKDMELGNACDQDNDSITKNPQPDSKDLFNIEEKTTLLNTFNYTYKTRCQKKVELQYDEALFLIDPQRSWDIYENCETSGEHWEKGGGDITSHIQTCFAEETKKVKFNRDLESKTGKNVDAKSKNKLNLSKSSLLFQGEPVVVLKKFNINEKQVNKFLGLNSEINSKDMLPASLTSDVEEKMDVSDKENNPKNCPENENTGSNNDLKCNGNSIKSVDGKNETSSKNDIATFIAAPFEISSDKISLKTTEETCVKSTDKANANISDEVVVNSTDRTSEISSEVCIKSTENSTEVSSKELQLKSTDSSSEFNSDETCVKSIENSENISSKEILTNKFNEASSDELGAKPTISSDIPDSTNHVKCDDSQIKGNSNTSEKIADVPKTNLETAIKCNESLLELSCGTDSIGIADSSDIKNFNEEGSKLPSPALNSNEPELYTKCDIDEISIKEFKTEDCDEIKEIEKSGVVNKKGSPQIRGSLSSRKRFLCEVLEDEAYCFDQPALCVITDSQEMLSRRCVCVSTIIRNLSFVPGNDIIISKNPGVLVLLGRLLLLHHEHQPAKSAYHKYEKEVDANTSWIESCTSLKDEHEWWWSTLKVLRDNTLVILSNISGQLDLSPFPEEVSLPILDGLLHWAICPSSYAQDPLPSRSPSSVLSPQRLCLETLCKLSVLSDNVDLIIATPPWSRIENLFLLLTKSLCSGQDQIMREFALILLSNISQADSAAARTIAEQNCCIAYLIAFIEEAEANAFQIASSQGTKQLRDKPELMGTTPGMVQRAANTLKNLALVPENRVLFMKYQPQLLNLVMSQVMDQELAAIIADVLFYCSDDVMGDISNRFRVS</sequence>
<proteinExistence type="predicted"/>
<evidence type="ECO:0000256" key="5">
    <source>
        <dbReference type="SAM" id="MobiDB-lite"/>
    </source>
</evidence>
<feature type="compositionally biased region" description="Low complexity" evidence="5">
    <location>
        <begin position="314"/>
        <end position="324"/>
    </location>
</feature>
<feature type="domain" description="ARID" evidence="6">
    <location>
        <begin position="405"/>
        <end position="496"/>
    </location>
</feature>
<dbReference type="SMART" id="SM00501">
    <property type="entry name" value="BRIGHT"/>
    <property type="match status" value="1"/>
</dbReference>
<dbReference type="GO" id="GO:0006357">
    <property type="term" value="P:regulation of transcription by RNA polymerase II"/>
    <property type="evidence" value="ECO:0007669"/>
    <property type="project" value="TreeGrafter"/>
</dbReference>
<dbReference type="GO" id="GO:0003677">
    <property type="term" value="F:DNA binding"/>
    <property type="evidence" value="ECO:0007669"/>
    <property type="project" value="InterPro"/>
</dbReference>
<reference evidence="7 8" key="1">
    <citation type="journal article" date="2022" name="Nat. Ecol. Evol.">
        <title>A masculinizing supergene underlies an exaggerated male reproductive morph in a spider.</title>
        <authorList>
            <person name="Hendrickx F."/>
            <person name="De Corte Z."/>
            <person name="Sonet G."/>
            <person name="Van Belleghem S.M."/>
            <person name="Kostlbacher S."/>
            <person name="Vangestel C."/>
        </authorList>
    </citation>
    <scope>NUCLEOTIDE SEQUENCE [LARGE SCALE GENOMIC DNA]</scope>
    <source>
        <strain evidence="7">W744_W776</strain>
    </source>
</reference>
<dbReference type="SMART" id="SM01014">
    <property type="entry name" value="ARID"/>
    <property type="match status" value="1"/>
</dbReference>
<feature type="compositionally biased region" description="Polar residues" evidence="5">
    <location>
        <begin position="71"/>
        <end position="91"/>
    </location>
</feature>
<dbReference type="SUPFAM" id="SSF48371">
    <property type="entry name" value="ARM repeat"/>
    <property type="match status" value="1"/>
</dbReference>
<dbReference type="PROSITE" id="PS51011">
    <property type="entry name" value="ARID"/>
    <property type="match status" value="1"/>
</dbReference>
<dbReference type="GO" id="GO:0035060">
    <property type="term" value="C:brahma complex"/>
    <property type="evidence" value="ECO:0007669"/>
    <property type="project" value="InterPro"/>
</dbReference>
<dbReference type="Gene3D" id="1.25.10.10">
    <property type="entry name" value="Leucine-rich Repeat Variant"/>
    <property type="match status" value="1"/>
</dbReference>
<dbReference type="InterPro" id="IPR016024">
    <property type="entry name" value="ARM-type_fold"/>
</dbReference>
<dbReference type="InterPro" id="IPR036431">
    <property type="entry name" value="ARID_dom_sf"/>
</dbReference>
<keyword evidence="4" id="KW-0539">Nucleus</keyword>
<evidence type="ECO:0000259" key="6">
    <source>
        <dbReference type="PROSITE" id="PS51011"/>
    </source>
</evidence>
<feature type="region of interest" description="Disordered" evidence="5">
    <location>
        <begin position="1430"/>
        <end position="1461"/>
    </location>
</feature>
<dbReference type="InterPro" id="IPR001606">
    <property type="entry name" value="ARID_dom"/>
</dbReference>
<feature type="region of interest" description="Disordered" evidence="5">
    <location>
        <begin position="511"/>
        <end position="653"/>
    </location>
</feature>
<dbReference type="GO" id="GO:0031491">
    <property type="term" value="F:nucleosome binding"/>
    <property type="evidence" value="ECO:0007669"/>
    <property type="project" value="TreeGrafter"/>
</dbReference>
<keyword evidence="2" id="KW-0597">Phosphoprotein</keyword>
<feature type="compositionally biased region" description="Polar residues" evidence="5">
    <location>
        <begin position="519"/>
        <end position="530"/>
    </location>
</feature>
<feature type="compositionally biased region" description="Polar residues" evidence="5">
    <location>
        <begin position="347"/>
        <end position="357"/>
    </location>
</feature>
<feature type="compositionally biased region" description="Polar residues" evidence="5">
    <location>
        <begin position="626"/>
        <end position="653"/>
    </location>
</feature>
<feature type="region of interest" description="Disordered" evidence="5">
    <location>
        <begin position="226"/>
        <end position="264"/>
    </location>
</feature>
<organism evidence="7 8">
    <name type="scientific">Oedothorax gibbosus</name>
    <dbReference type="NCBI Taxonomy" id="931172"/>
    <lineage>
        <taxon>Eukaryota</taxon>
        <taxon>Metazoa</taxon>
        <taxon>Ecdysozoa</taxon>
        <taxon>Arthropoda</taxon>
        <taxon>Chelicerata</taxon>
        <taxon>Arachnida</taxon>
        <taxon>Araneae</taxon>
        <taxon>Araneomorphae</taxon>
        <taxon>Entelegynae</taxon>
        <taxon>Araneoidea</taxon>
        <taxon>Linyphiidae</taxon>
        <taxon>Erigoninae</taxon>
        <taxon>Oedothorax</taxon>
    </lineage>
</organism>
<dbReference type="Pfam" id="PF01388">
    <property type="entry name" value="ARID"/>
    <property type="match status" value="1"/>
</dbReference>
<feature type="region of interest" description="Disordered" evidence="5">
    <location>
        <begin position="1266"/>
        <end position="1311"/>
    </location>
</feature>
<keyword evidence="8" id="KW-1185">Reference proteome</keyword>
<feature type="region of interest" description="Disordered" evidence="5">
    <location>
        <begin position="60"/>
        <end position="91"/>
    </location>
</feature>
<dbReference type="EMBL" id="JAFNEN010000001">
    <property type="protein sequence ID" value="KAG8202119.1"/>
    <property type="molecule type" value="Genomic_DNA"/>
</dbReference>
<feature type="compositionally biased region" description="Polar residues" evidence="5">
    <location>
        <begin position="551"/>
        <end position="579"/>
    </location>
</feature>
<dbReference type="GO" id="GO:0045893">
    <property type="term" value="P:positive regulation of DNA-templated transcription"/>
    <property type="evidence" value="ECO:0007669"/>
    <property type="project" value="TreeGrafter"/>
</dbReference>
<dbReference type="SUPFAM" id="SSF46774">
    <property type="entry name" value="ARID-like"/>
    <property type="match status" value="1"/>
</dbReference>
<evidence type="ECO:0000256" key="1">
    <source>
        <dbReference type="ARBA" id="ARBA00004123"/>
    </source>
</evidence>
<evidence type="ECO:0000256" key="3">
    <source>
        <dbReference type="ARBA" id="ARBA00022853"/>
    </source>
</evidence>
<dbReference type="PANTHER" id="PTHR12656:SF5">
    <property type="entry name" value="TRITHORAX GROUP PROTEIN OSA"/>
    <property type="match status" value="1"/>
</dbReference>
<evidence type="ECO:0000313" key="8">
    <source>
        <dbReference type="Proteomes" id="UP000827092"/>
    </source>
</evidence>
<feature type="compositionally biased region" description="Polar residues" evidence="5">
    <location>
        <begin position="1436"/>
        <end position="1445"/>
    </location>
</feature>
<feature type="compositionally biased region" description="Basic and acidic residues" evidence="5">
    <location>
        <begin position="1266"/>
        <end position="1278"/>
    </location>
</feature>
<feature type="region of interest" description="Disordered" evidence="5">
    <location>
        <begin position="283"/>
        <end position="357"/>
    </location>
</feature>
<evidence type="ECO:0000313" key="7">
    <source>
        <dbReference type="EMBL" id="KAG8202119.1"/>
    </source>
</evidence>
<dbReference type="InterPro" id="IPR011989">
    <property type="entry name" value="ARM-like"/>
</dbReference>
<feature type="compositionally biased region" description="Polar residues" evidence="5">
    <location>
        <begin position="283"/>
        <end position="303"/>
    </location>
</feature>
<dbReference type="GO" id="GO:0006338">
    <property type="term" value="P:chromatin remodeling"/>
    <property type="evidence" value="ECO:0007669"/>
    <property type="project" value="InterPro"/>
</dbReference>
<dbReference type="CDD" id="cd16865">
    <property type="entry name" value="ARID_ARID1A-like"/>
    <property type="match status" value="1"/>
</dbReference>
<evidence type="ECO:0000256" key="2">
    <source>
        <dbReference type="ARBA" id="ARBA00022553"/>
    </source>
</evidence>
<gene>
    <name evidence="7" type="ORF">JTE90_010480</name>
</gene>
<keyword evidence="3" id="KW-0156">Chromatin regulator</keyword>
<dbReference type="GO" id="GO:0005654">
    <property type="term" value="C:nucleoplasm"/>
    <property type="evidence" value="ECO:0007669"/>
    <property type="project" value="TreeGrafter"/>
</dbReference>
<comment type="caution">
    <text evidence="7">The sequence shown here is derived from an EMBL/GenBank/DDBJ whole genome shotgun (WGS) entry which is preliminary data.</text>
</comment>
<dbReference type="Pfam" id="PF12031">
    <property type="entry name" value="BAF250_C"/>
    <property type="match status" value="1"/>
</dbReference>
<dbReference type="InterPro" id="IPR021906">
    <property type="entry name" value="BAF250/Osa"/>
</dbReference>
<feature type="compositionally biased region" description="Polar residues" evidence="5">
    <location>
        <begin position="1288"/>
        <end position="1302"/>
    </location>
</feature>
<accession>A0AAV6W5X9</accession>
<dbReference type="InterPro" id="IPR033388">
    <property type="entry name" value="BAF250_C"/>
</dbReference>
<evidence type="ECO:0000256" key="4">
    <source>
        <dbReference type="ARBA" id="ARBA00023242"/>
    </source>
</evidence>
<dbReference type="GO" id="GO:0016514">
    <property type="term" value="C:SWI/SNF complex"/>
    <property type="evidence" value="ECO:0007669"/>
    <property type="project" value="InterPro"/>
</dbReference>
<comment type="subcellular location">
    <subcellularLocation>
        <location evidence="1">Nucleus</location>
    </subcellularLocation>
</comment>
<protein>
    <recommendedName>
        <fullName evidence="6">ARID domain-containing protein</fullName>
    </recommendedName>
</protein>
<dbReference type="GO" id="GO:0071565">
    <property type="term" value="C:nBAF complex"/>
    <property type="evidence" value="ECO:0007669"/>
    <property type="project" value="TreeGrafter"/>
</dbReference>
<feature type="compositionally biased region" description="Low complexity" evidence="5">
    <location>
        <begin position="580"/>
        <end position="620"/>
    </location>
</feature>
<feature type="compositionally biased region" description="Polar residues" evidence="5">
    <location>
        <begin position="325"/>
        <end position="339"/>
    </location>
</feature>